<keyword evidence="2" id="KW-0456">Lyase</keyword>
<dbReference type="HAMAP" id="MF_00169">
    <property type="entry name" value="AroQ"/>
    <property type="match status" value="1"/>
</dbReference>
<dbReference type="PIRSF" id="PIRSF001399">
    <property type="entry name" value="DHquinase_II"/>
    <property type="match status" value="1"/>
</dbReference>
<dbReference type="PANTHER" id="PTHR21272:SF3">
    <property type="entry name" value="CATABOLIC 3-DEHYDROQUINASE"/>
    <property type="match status" value="1"/>
</dbReference>
<dbReference type="PANTHER" id="PTHR21272">
    <property type="entry name" value="CATABOLIC 3-DEHYDROQUINASE"/>
    <property type="match status" value="1"/>
</dbReference>
<dbReference type="EC" id="4.2.1.10" evidence="1"/>
<evidence type="ECO:0000256" key="2">
    <source>
        <dbReference type="ARBA" id="ARBA00023239"/>
    </source>
</evidence>
<organism evidence="3">
    <name type="scientific">marine sediment metagenome</name>
    <dbReference type="NCBI Taxonomy" id="412755"/>
    <lineage>
        <taxon>unclassified sequences</taxon>
        <taxon>metagenomes</taxon>
        <taxon>ecological metagenomes</taxon>
    </lineage>
</organism>
<dbReference type="NCBIfam" id="NF003807">
    <property type="entry name" value="PRK05395.1-4"/>
    <property type="match status" value="1"/>
</dbReference>
<comment type="caution">
    <text evidence="3">The sequence shown here is derived from an EMBL/GenBank/DDBJ whole genome shotgun (WGS) entry which is preliminary data.</text>
</comment>
<dbReference type="GO" id="GO:0019631">
    <property type="term" value="P:quinate catabolic process"/>
    <property type="evidence" value="ECO:0007669"/>
    <property type="project" value="TreeGrafter"/>
</dbReference>
<dbReference type="GO" id="GO:0003855">
    <property type="term" value="F:3-dehydroquinate dehydratase activity"/>
    <property type="evidence" value="ECO:0007669"/>
    <property type="project" value="UniProtKB-EC"/>
</dbReference>
<protein>
    <recommendedName>
        <fullName evidence="1">3-dehydroquinate dehydratase</fullName>
        <ecNumber evidence="1">4.2.1.10</ecNumber>
    </recommendedName>
</protein>
<name>A0A0F9AIY2_9ZZZZ</name>
<sequence>MKHILVIHGPNLNLLGRREIDIYGKVTLAEINEAIKQKAKELDCQVKIKQSNSEGEIVSFIGEAKDWTDALIINPAAYTHTSVAIRDAILAVGIPAVEVHLSNIYQREGFRQKSLVAGVCRGQIAGFGLQSYILALEAAVDILEA</sequence>
<gene>
    <name evidence="3" type="ORF">LCGC14_2644430</name>
</gene>
<dbReference type="CDD" id="cd00466">
    <property type="entry name" value="DHQase_II"/>
    <property type="match status" value="1"/>
</dbReference>
<dbReference type="InterPro" id="IPR001874">
    <property type="entry name" value="DHquinase_II"/>
</dbReference>
<dbReference type="SUPFAM" id="SSF52304">
    <property type="entry name" value="Type II 3-dehydroquinate dehydratase"/>
    <property type="match status" value="1"/>
</dbReference>
<dbReference type="InterPro" id="IPR036441">
    <property type="entry name" value="DHquinase_II_sf"/>
</dbReference>
<proteinExistence type="inferred from homology"/>
<dbReference type="PROSITE" id="PS01029">
    <property type="entry name" value="DEHYDROQUINASE_II"/>
    <property type="match status" value="1"/>
</dbReference>
<reference evidence="3" key="1">
    <citation type="journal article" date="2015" name="Nature">
        <title>Complex archaea that bridge the gap between prokaryotes and eukaryotes.</title>
        <authorList>
            <person name="Spang A."/>
            <person name="Saw J.H."/>
            <person name="Jorgensen S.L."/>
            <person name="Zaremba-Niedzwiedzka K."/>
            <person name="Martijn J."/>
            <person name="Lind A.E."/>
            <person name="van Eijk R."/>
            <person name="Schleper C."/>
            <person name="Guy L."/>
            <person name="Ettema T.J."/>
        </authorList>
    </citation>
    <scope>NUCLEOTIDE SEQUENCE</scope>
</reference>
<dbReference type="InterPro" id="IPR018509">
    <property type="entry name" value="DHquinase_II_CS"/>
</dbReference>
<dbReference type="NCBIfam" id="TIGR01088">
    <property type="entry name" value="aroQ"/>
    <property type="match status" value="1"/>
</dbReference>
<dbReference type="Pfam" id="PF01220">
    <property type="entry name" value="DHquinase_II"/>
    <property type="match status" value="1"/>
</dbReference>
<dbReference type="Gene3D" id="3.40.50.9100">
    <property type="entry name" value="Dehydroquinase, class II"/>
    <property type="match status" value="1"/>
</dbReference>
<accession>A0A0F9AIY2</accession>
<evidence type="ECO:0000256" key="1">
    <source>
        <dbReference type="ARBA" id="ARBA00012060"/>
    </source>
</evidence>
<dbReference type="AlphaFoldDB" id="A0A0F9AIY2"/>
<evidence type="ECO:0000313" key="3">
    <source>
        <dbReference type="EMBL" id="KKK98270.1"/>
    </source>
</evidence>
<dbReference type="NCBIfam" id="NF003805">
    <property type="entry name" value="PRK05395.1-2"/>
    <property type="match status" value="1"/>
</dbReference>
<dbReference type="EMBL" id="LAZR01045691">
    <property type="protein sequence ID" value="KKK98270.1"/>
    <property type="molecule type" value="Genomic_DNA"/>
</dbReference>
<dbReference type="NCBIfam" id="NF003806">
    <property type="entry name" value="PRK05395.1-3"/>
    <property type="match status" value="1"/>
</dbReference>